<keyword evidence="7" id="KW-1185">Reference proteome</keyword>
<evidence type="ECO:0000313" key="6">
    <source>
        <dbReference type="EMBL" id="KAG6669483.1"/>
    </source>
</evidence>
<evidence type="ECO:0000313" key="7">
    <source>
        <dbReference type="Proteomes" id="UP000811609"/>
    </source>
</evidence>
<gene>
    <name evidence="6" type="ORF">CIPAW_01G247800</name>
</gene>
<reference evidence="6" key="1">
    <citation type="submission" date="2020-12" db="EMBL/GenBank/DDBJ databases">
        <title>WGS assembly of Carya illinoinensis cv. Pawnee.</title>
        <authorList>
            <person name="Platts A."/>
            <person name="Shu S."/>
            <person name="Wright S."/>
            <person name="Barry K."/>
            <person name="Edger P."/>
            <person name="Pires J.C."/>
            <person name="Schmutz J."/>
        </authorList>
    </citation>
    <scope>NUCLEOTIDE SEQUENCE</scope>
    <source>
        <tissue evidence="6">Leaf</tissue>
    </source>
</reference>
<protein>
    <recommendedName>
        <fullName evidence="5">Phytocyanin domain-containing protein</fullName>
    </recommendedName>
</protein>
<dbReference type="GO" id="GO:0005886">
    <property type="term" value="C:plasma membrane"/>
    <property type="evidence" value="ECO:0007669"/>
    <property type="project" value="TreeGrafter"/>
</dbReference>
<keyword evidence="2" id="KW-0325">Glycoprotein</keyword>
<dbReference type="PANTHER" id="PTHR33021">
    <property type="entry name" value="BLUE COPPER PROTEIN"/>
    <property type="match status" value="1"/>
</dbReference>
<dbReference type="FunFam" id="2.60.40.420:FF:000034">
    <property type="entry name" value="Cupredoxin superfamily protein"/>
    <property type="match status" value="1"/>
</dbReference>
<dbReference type="InterPro" id="IPR039391">
    <property type="entry name" value="Phytocyanin-like"/>
</dbReference>
<keyword evidence="1" id="KW-1015">Disulfide bond</keyword>
<name>A0A8T1RTD0_CARIL</name>
<dbReference type="EMBL" id="CM031809">
    <property type="protein sequence ID" value="KAG6669484.1"/>
    <property type="molecule type" value="Genomic_DNA"/>
</dbReference>
<feature type="compositionally biased region" description="Polar residues" evidence="3">
    <location>
        <begin position="168"/>
        <end position="178"/>
    </location>
</feature>
<feature type="compositionally biased region" description="Low complexity" evidence="3">
    <location>
        <begin position="137"/>
        <end position="152"/>
    </location>
</feature>
<dbReference type="PROSITE" id="PS51485">
    <property type="entry name" value="PHYTOCYANIN"/>
    <property type="match status" value="1"/>
</dbReference>
<feature type="region of interest" description="Disordered" evidence="3">
    <location>
        <begin position="137"/>
        <end position="179"/>
    </location>
</feature>
<feature type="chain" id="PRO_5036275556" description="Phytocyanin domain-containing protein" evidence="4">
    <location>
        <begin position="27"/>
        <end position="194"/>
    </location>
</feature>
<proteinExistence type="predicted"/>
<dbReference type="AlphaFoldDB" id="A0A8T1RTD0"/>
<dbReference type="EMBL" id="CM031809">
    <property type="protein sequence ID" value="KAG6669483.1"/>
    <property type="molecule type" value="Genomic_DNA"/>
</dbReference>
<feature type="domain" description="Phytocyanin" evidence="5">
    <location>
        <begin position="28"/>
        <end position="132"/>
    </location>
</feature>
<dbReference type="Pfam" id="PF02298">
    <property type="entry name" value="Cu_bind_like"/>
    <property type="match status" value="1"/>
</dbReference>
<evidence type="ECO:0000259" key="5">
    <source>
        <dbReference type="PROSITE" id="PS51485"/>
    </source>
</evidence>
<accession>A0A8T1RTD0</accession>
<evidence type="ECO:0000256" key="3">
    <source>
        <dbReference type="SAM" id="MobiDB-lite"/>
    </source>
</evidence>
<dbReference type="PANTHER" id="PTHR33021:SF189">
    <property type="entry name" value="CUCUMBER PEELING CUPREDOXIN-LIKE"/>
    <property type="match status" value="1"/>
</dbReference>
<comment type="caution">
    <text evidence="6">The sequence shown here is derived from an EMBL/GenBank/DDBJ whole genome shotgun (WGS) entry which is preliminary data.</text>
</comment>
<evidence type="ECO:0000256" key="1">
    <source>
        <dbReference type="ARBA" id="ARBA00023157"/>
    </source>
</evidence>
<dbReference type="GO" id="GO:0009055">
    <property type="term" value="F:electron transfer activity"/>
    <property type="evidence" value="ECO:0007669"/>
    <property type="project" value="InterPro"/>
</dbReference>
<sequence>MQKFTSTSVVVVLGVISAVFIQCVAAQTVHVVGDSLGWSIPPDGAVAYDNWAAIRKFVVSDILTFNFATSEHDVLHIPKESYDSCSLANPIGETLTRGPVNITLSNAGNVYYICIFHQHWQSGHKLVIFVSGSLDATPPTNNTPPSTQTPPRSTRRRRRSTQNIPTRQAASEQSTGPTYGSDATRGFFIIWGLC</sequence>
<dbReference type="InterPro" id="IPR003245">
    <property type="entry name" value="Phytocyanin_dom"/>
</dbReference>
<feature type="signal peptide" evidence="4">
    <location>
        <begin position="1"/>
        <end position="26"/>
    </location>
</feature>
<keyword evidence="4" id="KW-0732">Signal</keyword>
<evidence type="ECO:0000256" key="4">
    <source>
        <dbReference type="SAM" id="SignalP"/>
    </source>
</evidence>
<organism evidence="6 7">
    <name type="scientific">Carya illinoinensis</name>
    <name type="common">Pecan</name>
    <dbReference type="NCBI Taxonomy" id="32201"/>
    <lineage>
        <taxon>Eukaryota</taxon>
        <taxon>Viridiplantae</taxon>
        <taxon>Streptophyta</taxon>
        <taxon>Embryophyta</taxon>
        <taxon>Tracheophyta</taxon>
        <taxon>Spermatophyta</taxon>
        <taxon>Magnoliopsida</taxon>
        <taxon>eudicotyledons</taxon>
        <taxon>Gunneridae</taxon>
        <taxon>Pentapetalae</taxon>
        <taxon>rosids</taxon>
        <taxon>fabids</taxon>
        <taxon>Fagales</taxon>
        <taxon>Juglandaceae</taxon>
        <taxon>Carya</taxon>
    </lineage>
</organism>
<dbReference type="Proteomes" id="UP000811609">
    <property type="component" value="Chromosome 1"/>
</dbReference>
<evidence type="ECO:0000256" key="2">
    <source>
        <dbReference type="ARBA" id="ARBA00023180"/>
    </source>
</evidence>